<dbReference type="InterPro" id="IPR002549">
    <property type="entry name" value="AI-2E-like"/>
</dbReference>
<feature type="transmembrane region" description="Helical" evidence="8">
    <location>
        <begin position="343"/>
        <end position="362"/>
    </location>
</feature>
<dbReference type="PANTHER" id="PTHR21716:SF53">
    <property type="entry name" value="PERMEASE PERM-RELATED"/>
    <property type="match status" value="1"/>
</dbReference>
<feature type="transmembrane region" description="Helical" evidence="8">
    <location>
        <begin position="81"/>
        <end position="106"/>
    </location>
</feature>
<reference evidence="9 10" key="1">
    <citation type="submission" date="2017-06" db="EMBL/GenBank/DDBJ databases">
        <authorList>
            <consortium name="Pathogen Informatics"/>
        </authorList>
    </citation>
    <scope>NUCLEOTIDE SEQUENCE [LARGE SCALE GENOMIC DNA]</scope>
    <source>
        <strain evidence="9 10">NCTC13788</strain>
    </source>
</reference>
<evidence type="ECO:0000256" key="2">
    <source>
        <dbReference type="ARBA" id="ARBA00009773"/>
    </source>
</evidence>
<feature type="transmembrane region" description="Helical" evidence="8">
    <location>
        <begin position="21"/>
        <end position="45"/>
    </location>
</feature>
<keyword evidence="6 8" id="KW-1133">Transmembrane helix</keyword>
<keyword evidence="10" id="KW-1185">Reference proteome</keyword>
<evidence type="ECO:0000256" key="3">
    <source>
        <dbReference type="ARBA" id="ARBA00022448"/>
    </source>
</evidence>
<dbReference type="GO" id="GO:0055085">
    <property type="term" value="P:transmembrane transport"/>
    <property type="evidence" value="ECO:0007669"/>
    <property type="project" value="TreeGrafter"/>
</dbReference>
<dbReference type="KEGG" id="smen:SAMEA4412692_0907"/>
<gene>
    <name evidence="9" type="primary">yhhT_1</name>
    <name evidence="9" type="ORF">SAMEA4412692_00907</name>
</gene>
<feature type="transmembrane region" description="Helical" evidence="8">
    <location>
        <begin position="280"/>
        <end position="307"/>
    </location>
</feature>
<accession>A0A239SSA0</accession>
<name>A0A239SSA0_9STRE</name>
<feature type="transmembrane region" description="Helical" evidence="8">
    <location>
        <begin position="51"/>
        <end position="69"/>
    </location>
</feature>
<evidence type="ECO:0000256" key="5">
    <source>
        <dbReference type="ARBA" id="ARBA00022692"/>
    </source>
</evidence>
<dbReference type="eggNOG" id="COG0628">
    <property type="taxonomic scope" value="Bacteria"/>
</dbReference>
<dbReference type="AlphaFoldDB" id="A0A239SSA0"/>
<protein>
    <submittedName>
        <fullName evidence="9">Permease</fullName>
    </submittedName>
</protein>
<sequence length="377" mass="42588">MEEEIKYKRSWFYRWFINNQTVTVLLVTLLILINIFMLNKIAFLFKPVLDFLNVIMLPLLLSGLLYYLMKPSVDWLEKQKLPRIWAISIVFVLVSLLLVWGLAVFIPNVQEQVVRFADNVPTYVNQIDRVVTDLLKDDNFAQFAPQINDILDQVTGQITDIARSFSSSAVNWVSNVVSATSQIVVAIIIMPFILFYMLRDGHRLNPTITSVLPTKWRYPTSSVLHDVNNQISNYVRGQVTVATIVAIIFWILYAVIGLDYAATLAVAAGILNLIPYLGSFIAIVIALLVALVDGPAMFLKVLVVFVIEQTIEGRFVSPLIIGSSLKIHPITIMFILLTAGRMFGVWGVLLGIPIYASAKVIFEAIFKWYKSYSGLYE</sequence>
<dbReference type="EMBL" id="LT906439">
    <property type="protein sequence ID" value="SNU88122.1"/>
    <property type="molecule type" value="Genomic_DNA"/>
</dbReference>
<keyword evidence="4" id="KW-1003">Cell membrane</keyword>
<dbReference type="STRING" id="1123308.GCA_000380085_00248"/>
<evidence type="ECO:0000256" key="7">
    <source>
        <dbReference type="ARBA" id="ARBA00023136"/>
    </source>
</evidence>
<dbReference type="RefSeq" id="WP_018372811.1">
    <property type="nucleotide sequence ID" value="NZ_LT906439.1"/>
</dbReference>
<evidence type="ECO:0000256" key="6">
    <source>
        <dbReference type="ARBA" id="ARBA00022989"/>
    </source>
</evidence>
<keyword evidence="5 8" id="KW-0812">Transmembrane</keyword>
<dbReference type="Pfam" id="PF01594">
    <property type="entry name" value="AI-2E_transport"/>
    <property type="match status" value="1"/>
</dbReference>
<keyword evidence="7 8" id="KW-0472">Membrane</keyword>
<evidence type="ECO:0000256" key="8">
    <source>
        <dbReference type="SAM" id="Phobius"/>
    </source>
</evidence>
<dbReference type="PANTHER" id="PTHR21716">
    <property type="entry name" value="TRANSMEMBRANE PROTEIN"/>
    <property type="match status" value="1"/>
</dbReference>
<evidence type="ECO:0000256" key="4">
    <source>
        <dbReference type="ARBA" id="ARBA00022475"/>
    </source>
</evidence>
<evidence type="ECO:0000256" key="1">
    <source>
        <dbReference type="ARBA" id="ARBA00004651"/>
    </source>
</evidence>
<feature type="transmembrane region" description="Helical" evidence="8">
    <location>
        <begin position="241"/>
        <end position="274"/>
    </location>
</feature>
<proteinExistence type="inferred from homology"/>
<feature type="transmembrane region" description="Helical" evidence="8">
    <location>
        <begin position="319"/>
        <end position="337"/>
    </location>
</feature>
<dbReference type="GO" id="GO:0005886">
    <property type="term" value="C:plasma membrane"/>
    <property type="evidence" value="ECO:0007669"/>
    <property type="project" value="UniProtKB-SubCell"/>
</dbReference>
<evidence type="ECO:0000313" key="9">
    <source>
        <dbReference type="EMBL" id="SNU88122.1"/>
    </source>
</evidence>
<comment type="similarity">
    <text evidence="2">Belongs to the autoinducer-2 exporter (AI-2E) (TC 2.A.86) family.</text>
</comment>
<evidence type="ECO:0000313" key="10">
    <source>
        <dbReference type="Proteomes" id="UP000215185"/>
    </source>
</evidence>
<dbReference type="Proteomes" id="UP000215185">
    <property type="component" value="Chromosome 1"/>
</dbReference>
<keyword evidence="3" id="KW-0813">Transport</keyword>
<organism evidence="9 10">
    <name type="scientific">Streptococcus merionis</name>
    <dbReference type="NCBI Taxonomy" id="400065"/>
    <lineage>
        <taxon>Bacteria</taxon>
        <taxon>Bacillati</taxon>
        <taxon>Bacillota</taxon>
        <taxon>Bacilli</taxon>
        <taxon>Lactobacillales</taxon>
        <taxon>Streptococcaceae</taxon>
        <taxon>Streptococcus</taxon>
    </lineage>
</organism>
<feature type="transmembrane region" description="Helical" evidence="8">
    <location>
        <begin position="176"/>
        <end position="198"/>
    </location>
</feature>
<dbReference type="OrthoDB" id="9793390at2"/>
<comment type="subcellular location">
    <subcellularLocation>
        <location evidence="1">Cell membrane</location>
        <topology evidence="1">Multi-pass membrane protein</topology>
    </subcellularLocation>
</comment>